<proteinExistence type="predicted"/>
<evidence type="ECO:0000256" key="1">
    <source>
        <dbReference type="SAM" id="MobiDB-lite"/>
    </source>
</evidence>
<name>A0A813SE75_9BILA</name>
<dbReference type="EMBL" id="CAJNOQ010000375">
    <property type="protein sequence ID" value="CAF0793914.1"/>
    <property type="molecule type" value="Genomic_DNA"/>
</dbReference>
<feature type="region of interest" description="Disordered" evidence="1">
    <location>
        <begin position="367"/>
        <end position="386"/>
    </location>
</feature>
<accession>A0A813SE75</accession>
<protein>
    <submittedName>
        <fullName evidence="2">Uncharacterized protein</fullName>
    </submittedName>
</protein>
<comment type="caution">
    <text evidence="2">The sequence shown here is derived from an EMBL/GenBank/DDBJ whole genome shotgun (WGS) entry which is preliminary data.</text>
</comment>
<evidence type="ECO:0000313" key="2">
    <source>
        <dbReference type="EMBL" id="CAF0793914.1"/>
    </source>
</evidence>
<dbReference type="InterPro" id="IPR036770">
    <property type="entry name" value="Ankyrin_rpt-contain_sf"/>
</dbReference>
<dbReference type="Proteomes" id="UP000663829">
    <property type="component" value="Unassembled WGS sequence"/>
</dbReference>
<dbReference type="Gene3D" id="1.25.40.20">
    <property type="entry name" value="Ankyrin repeat-containing domain"/>
    <property type="match status" value="1"/>
</dbReference>
<dbReference type="OrthoDB" id="3246549at2759"/>
<feature type="compositionally biased region" description="Polar residues" evidence="1">
    <location>
        <begin position="368"/>
        <end position="386"/>
    </location>
</feature>
<dbReference type="Proteomes" id="UP000681722">
    <property type="component" value="Unassembled WGS sequence"/>
</dbReference>
<dbReference type="EMBL" id="CAJOBC010000375">
    <property type="protein sequence ID" value="CAF3578354.1"/>
    <property type="molecule type" value="Genomic_DNA"/>
</dbReference>
<keyword evidence="4" id="KW-1185">Reference proteome</keyword>
<evidence type="ECO:0000313" key="4">
    <source>
        <dbReference type="Proteomes" id="UP000663829"/>
    </source>
</evidence>
<organism evidence="2 4">
    <name type="scientific">Didymodactylos carnosus</name>
    <dbReference type="NCBI Taxonomy" id="1234261"/>
    <lineage>
        <taxon>Eukaryota</taxon>
        <taxon>Metazoa</taxon>
        <taxon>Spiralia</taxon>
        <taxon>Gnathifera</taxon>
        <taxon>Rotifera</taxon>
        <taxon>Eurotatoria</taxon>
        <taxon>Bdelloidea</taxon>
        <taxon>Philodinida</taxon>
        <taxon>Philodinidae</taxon>
        <taxon>Didymodactylos</taxon>
    </lineage>
</organism>
<sequence>MTAKNRHDECRLVSVIKSLSIGKDLLLVCNDEHFNLVQWCVLNDYLQALELLLEYGCNPNRGSSSTPTATVVDLPLALACCFQRMDAARLLLLYGGNPKQSTCISKYTLRRLSKMKKLHHIQIVNLLQKQHDEAVTPLKIIFTFDDLHMFKVFFGETRSPSNSITSIGTFTLNETTNNTTEEIFNSFQSVDNLTTMTTTTTTKTVIKQQDNFEQDNNDVYSDTITPHNLKSPDYDYYLDDENSADEKGVYISDEEDDDSKELDSEQLLFSKLNLYLDTNSTNRKQENDIFITSSSSYESTKLWALRLQTEQKSQQMQQQSQSFIDLPTNKSEKSVFTMKNGERTTTDGGYQTISLVDGSIDGGDCTTGKKQTTLPPVNSTTRESNDSLSFHQFKDSSTMSLCSTTRENHHIKRKPISRAVSQQIDNILPTSSDHRLSLPDGLKPLHESSITSTSSSCLSLSNSQTKTPIFQTKNAIKLCRLLNQMIECESECILEHFLKQNQQELYDYFNTDKTNTKLKTYDILSNVKSEKIYNVLLRYSFKTTICDKNNNTLLHLLFKNRPYDYDPKQLKIITERYLNNGLKEFLNRPNLSNEYIVQILLQNDYFLQLLFFSQTKEFENDITHYSPLMCSNNRHNSTDKHAQDVFCKQHPYHYLPYCDVDYIEEWRETYLNIILLLVESGARIDMPTGQYQNSIDCLLSSLVDCIKKTHSNQLDVKYLKKLLIILYSSPRPTNRQIALKYTIERFIQLICYIHITNGELNDTMDIFRLFCQYEHQPIKLNMNTILHLLKSWMINPNFLCSNLMGKCLFIQQLLVTIVRFHSHGEQLTVEDHFIHRRSSISTTDVTTIEFKRQLLYQILHLIPLVQTCVQINSIYELVLAVIYHGLDPNNFDYGYSLPTSVLCVLKITNKTLVKRLLPFIDLFYITQSTSNTEKSINYIRKAVPTTNELYQHLDKLIAKPCTLKQATMKYIYMNLKKPFVDSVQSLLLNETLKQRLIRFQL</sequence>
<gene>
    <name evidence="2" type="ORF">GPM918_LOCUS3148</name>
    <name evidence="3" type="ORF">SRO942_LOCUS3148</name>
</gene>
<reference evidence="2" key="1">
    <citation type="submission" date="2021-02" db="EMBL/GenBank/DDBJ databases">
        <authorList>
            <person name="Nowell W R."/>
        </authorList>
    </citation>
    <scope>NUCLEOTIDE SEQUENCE</scope>
</reference>
<dbReference type="SUPFAM" id="SSF48403">
    <property type="entry name" value="Ankyrin repeat"/>
    <property type="match status" value="1"/>
</dbReference>
<dbReference type="AlphaFoldDB" id="A0A813SE75"/>
<evidence type="ECO:0000313" key="3">
    <source>
        <dbReference type="EMBL" id="CAF3578354.1"/>
    </source>
</evidence>